<dbReference type="GO" id="GO:0008476">
    <property type="term" value="F:protein-tyrosine sulfotransferase activity"/>
    <property type="evidence" value="ECO:0007669"/>
    <property type="project" value="InterPro"/>
</dbReference>
<keyword evidence="3" id="KW-1185">Reference proteome</keyword>
<keyword evidence="1 2" id="KW-0808">Transferase</keyword>
<evidence type="ECO:0000313" key="3">
    <source>
        <dbReference type="Proteomes" id="UP000238801"/>
    </source>
</evidence>
<sequence>MDPRYVFVGGLHRSGTTLMADCLEAHPAVRGLPPSLAPEGEGVFFQGAIPHDALAGVPGEWAEDPAMHMVEGGPWDRPEVAGRLRADWDRWYPKGGSWRVEKSPVNLLRARLYQQLLPASQFVFVVRHPVASARATAKWSARGEAALLRHWAHAHSVWAGDVPRLHNWMVVRLEDLCADPRRELARLFAFLRLDPVPPPRAVRADPNADYLGDGTPVDELARSFGYGPDGIAGPSEWRGRHWFRDVREAVE</sequence>
<dbReference type="Gene3D" id="3.40.50.300">
    <property type="entry name" value="P-loop containing nucleotide triphosphate hydrolases"/>
    <property type="match status" value="1"/>
</dbReference>
<organism evidence="2 3">
    <name type="scientific">Hasllibacter halocynthiae</name>
    <dbReference type="NCBI Taxonomy" id="595589"/>
    <lineage>
        <taxon>Bacteria</taxon>
        <taxon>Pseudomonadati</taxon>
        <taxon>Pseudomonadota</taxon>
        <taxon>Alphaproteobacteria</taxon>
        <taxon>Rhodobacterales</taxon>
        <taxon>Roseobacteraceae</taxon>
        <taxon>Hasllibacter</taxon>
    </lineage>
</organism>
<gene>
    <name evidence="2" type="ORF">BCF33_2621</name>
</gene>
<comment type="caution">
    <text evidence="2">The sequence shown here is derived from an EMBL/GenBank/DDBJ whole genome shotgun (WGS) entry which is preliminary data.</text>
</comment>
<dbReference type="Proteomes" id="UP000238801">
    <property type="component" value="Unassembled WGS sequence"/>
</dbReference>
<dbReference type="AlphaFoldDB" id="A0A2T0X489"/>
<evidence type="ECO:0000256" key="1">
    <source>
        <dbReference type="ARBA" id="ARBA00022679"/>
    </source>
</evidence>
<dbReference type="RefSeq" id="WP_106161293.1">
    <property type="nucleotide sequence ID" value="NZ_PVTT01000002.1"/>
</dbReference>
<dbReference type="PANTHER" id="PTHR12788">
    <property type="entry name" value="PROTEIN-TYROSINE SULFOTRANSFERASE 2"/>
    <property type="match status" value="1"/>
</dbReference>
<dbReference type="Pfam" id="PF13469">
    <property type="entry name" value="Sulfotransfer_3"/>
    <property type="match status" value="1"/>
</dbReference>
<protein>
    <submittedName>
        <fullName evidence="2">Sulfotransferase family protein</fullName>
    </submittedName>
</protein>
<dbReference type="SUPFAM" id="SSF52540">
    <property type="entry name" value="P-loop containing nucleoside triphosphate hydrolases"/>
    <property type="match status" value="1"/>
</dbReference>
<dbReference type="EMBL" id="PVTT01000002">
    <property type="protein sequence ID" value="PRY93737.1"/>
    <property type="molecule type" value="Genomic_DNA"/>
</dbReference>
<dbReference type="InterPro" id="IPR026634">
    <property type="entry name" value="TPST-like"/>
</dbReference>
<evidence type="ECO:0000313" key="2">
    <source>
        <dbReference type="EMBL" id="PRY93737.1"/>
    </source>
</evidence>
<name>A0A2T0X489_9RHOB</name>
<accession>A0A2T0X489</accession>
<dbReference type="InterPro" id="IPR027417">
    <property type="entry name" value="P-loop_NTPase"/>
</dbReference>
<dbReference type="PANTHER" id="PTHR12788:SF10">
    <property type="entry name" value="PROTEIN-TYROSINE SULFOTRANSFERASE"/>
    <property type="match status" value="1"/>
</dbReference>
<dbReference type="OrthoDB" id="9777890at2"/>
<reference evidence="2 3" key="1">
    <citation type="submission" date="2018-03" db="EMBL/GenBank/DDBJ databases">
        <title>Genomic Encyclopedia of Archaeal and Bacterial Type Strains, Phase II (KMG-II): from individual species to whole genera.</title>
        <authorList>
            <person name="Goeker M."/>
        </authorList>
    </citation>
    <scope>NUCLEOTIDE SEQUENCE [LARGE SCALE GENOMIC DNA]</scope>
    <source>
        <strain evidence="2 3">DSM 29318</strain>
    </source>
</reference>
<proteinExistence type="predicted"/>